<keyword evidence="5" id="KW-0808">Transferase</keyword>
<comment type="function">
    <text evidence="13">Initiates complex N-linked carbohydrate formation. Essential for the conversion of high-mannose to hybrid and complex N-glycans.</text>
</comment>
<evidence type="ECO:0000313" key="14">
    <source>
        <dbReference type="EMBL" id="KAK7071247.1"/>
    </source>
</evidence>
<dbReference type="InterPro" id="IPR029044">
    <property type="entry name" value="Nucleotide-diphossugar_trans"/>
</dbReference>
<dbReference type="GO" id="GO:0000139">
    <property type="term" value="C:Golgi membrane"/>
    <property type="evidence" value="ECO:0007669"/>
    <property type="project" value="UniProtKB-SubCell"/>
</dbReference>
<sequence>MWDWDMWMRLEDVRRGRECIVPDVSRTYHFGSSGLNMNSYFQDIYFKKHSFNTLQYVELRDLDSLRREAYEAMLHEMLQRGEVQNDTYNPCDENFLPRTTGHIYLLFIQMLHGKDFSTWLQVARCLQIWDLDGRGYHHGMWRLNIKSNPFFIIGYPYSPYAYV</sequence>
<comment type="cofactor">
    <cofactor evidence="13">
        <name>Mn(2+)</name>
        <dbReference type="ChEBI" id="CHEBI:29035"/>
    </cofactor>
    <text evidence="13">The cofactor is mostly bound to the substrate.</text>
</comment>
<accession>A0AAN8WS51</accession>
<dbReference type="InterPro" id="IPR004139">
    <property type="entry name" value="Glyco_trans_13"/>
</dbReference>
<evidence type="ECO:0000256" key="2">
    <source>
        <dbReference type="ARBA" id="ARBA00004922"/>
    </source>
</evidence>
<dbReference type="Proteomes" id="UP001381693">
    <property type="component" value="Unassembled WGS sequence"/>
</dbReference>
<evidence type="ECO:0000256" key="3">
    <source>
        <dbReference type="ARBA" id="ARBA00006492"/>
    </source>
</evidence>
<comment type="caution">
    <text evidence="14">The sequence shown here is derived from an EMBL/GenBank/DDBJ whole genome shotgun (WGS) entry which is preliminary data.</text>
</comment>
<comment type="catalytic activity">
    <reaction evidence="13">
        <text>N(4)-(alpha-D-Man-(1-&gt;3)-[alpha-D-Man-(1-&gt;3)-[alpha-D-Man-(1-&gt;6)]-alpha-D-Man-(1-&gt;6)]-beta-D-Man-(1-&gt;4)-beta-D-GlcNAc-(1-&gt;4)-beta-D-GlcNAc)-L-asparaginyl-[protein] (N-glucan mannose isomer 5A1,2) + UDP-N-acetyl-alpha-D-glucosamine = N(4)-{beta-D-GlcNAc-(1-&gt;2)-alpha-D-Man-(1-&gt;3)-[alpha-D-Man-(1-&gt;3)-[alpha-D-Man-(1-&gt;6)]-alpha-D-Man-(1-&gt;6)]-beta-D-Man-(1-&gt;4)-beta-D-GlcNAc-(1-&gt;4)-beta-D-GlcNAc}-L-asparaginyl-[protein] + UDP + H(+)</text>
        <dbReference type="Rhea" id="RHEA:11456"/>
        <dbReference type="Rhea" id="RHEA-COMP:14367"/>
        <dbReference type="Rhea" id="RHEA-COMP:14368"/>
        <dbReference type="ChEBI" id="CHEBI:15378"/>
        <dbReference type="ChEBI" id="CHEBI:57705"/>
        <dbReference type="ChEBI" id="CHEBI:58223"/>
        <dbReference type="ChEBI" id="CHEBI:59087"/>
        <dbReference type="ChEBI" id="CHEBI:60625"/>
        <dbReference type="EC" id="2.4.1.101"/>
    </reaction>
</comment>
<dbReference type="Gene3D" id="3.90.550.10">
    <property type="entry name" value="Spore Coat Polysaccharide Biosynthesis Protein SpsA, Chain A"/>
    <property type="match status" value="1"/>
</dbReference>
<evidence type="ECO:0000256" key="7">
    <source>
        <dbReference type="ARBA" id="ARBA00022723"/>
    </source>
</evidence>
<dbReference type="PANTHER" id="PTHR46396:SF1">
    <property type="entry name" value="PROTEIN O-LINKED-MANNOSE BETA-1,2-N-ACETYLGLUCOSAMINYLTRANSFERASE 1"/>
    <property type="match status" value="1"/>
</dbReference>
<dbReference type="Pfam" id="PF03071">
    <property type="entry name" value="GNT-I"/>
    <property type="match status" value="1"/>
</dbReference>
<evidence type="ECO:0000256" key="8">
    <source>
        <dbReference type="ARBA" id="ARBA00022968"/>
    </source>
</evidence>
<evidence type="ECO:0000256" key="11">
    <source>
        <dbReference type="ARBA" id="ARBA00023136"/>
    </source>
</evidence>
<dbReference type="PANTHER" id="PTHR46396">
    <property type="entry name" value="PROTEIN O-LINKED-MANNOSE BETA-1,2-N-ACETYLGLUCOSAMINYLTRANSFERASE 1"/>
    <property type="match status" value="1"/>
</dbReference>
<comment type="similarity">
    <text evidence="3 13">Belongs to the glycosyltransferase 13 family.</text>
</comment>
<evidence type="ECO:0000313" key="15">
    <source>
        <dbReference type="Proteomes" id="UP001381693"/>
    </source>
</evidence>
<keyword evidence="7 13" id="KW-0479">Metal-binding</keyword>
<keyword evidence="9" id="KW-1133">Transmembrane helix</keyword>
<dbReference type="SUPFAM" id="SSF53448">
    <property type="entry name" value="Nucleotide-diphospho-sugar transferases"/>
    <property type="match status" value="1"/>
</dbReference>
<evidence type="ECO:0000256" key="5">
    <source>
        <dbReference type="ARBA" id="ARBA00022679"/>
    </source>
</evidence>
<keyword evidence="11" id="KW-0472">Membrane</keyword>
<dbReference type="GO" id="GO:0016266">
    <property type="term" value="P:protein O-linked glycosylation via N-acetyl-galactosamine"/>
    <property type="evidence" value="ECO:0007669"/>
    <property type="project" value="TreeGrafter"/>
</dbReference>
<keyword evidence="8 13" id="KW-0735">Signal-anchor</keyword>
<keyword evidence="4 13" id="KW-0328">Glycosyltransferase</keyword>
<evidence type="ECO:0000256" key="6">
    <source>
        <dbReference type="ARBA" id="ARBA00022692"/>
    </source>
</evidence>
<organism evidence="14 15">
    <name type="scientific">Halocaridina rubra</name>
    <name type="common">Hawaiian red shrimp</name>
    <dbReference type="NCBI Taxonomy" id="373956"/>
    <lineage>
        <taxon>Eukaryota</taxon>
        <taxon>Metazoa</taxon>
        <taxon>Ecdysozoa</taxon>
        <taxon>Arthropoda</taxon>
        <taxon>Crustacea</taxon>
        <taxon>Multicrustacea</taxon>
        <taxon>Malacostraca</taxon>
        <taxon>Eumalacostraca</taxon>
        <taxon>Eucarida</taxon>
        <taxon>Decapoda</taxon>
        <taxon>Pleocyemata</taxon>
        <taxon>Caridea</taxon>
        <taxon>Atyoidea</taxon>
        <taxon>Atyidae</taxon>
        <taxon>Halocaridina</taxon>
    </lineage>
</organism>
<keyword evidence="10 13" id="KW-0333">Golgi apparatus</keyword>
<dbReference type="EC" id="2.4.1.101" evidence="13"/>
<evidence type="ECO:0000256" key="1">
    <source>
        <dbReference type="ARBA" id="ARBA00004323"/>
    </source>
</evidence>
<dbReference type="AlphaFoldDB" id="A0AAN8WS51"/>
<keyword evidence="6" id="KW-0812">Transmembrane</keyword>
<keyword evidence="15" id="KW-1185">Reference proteome</keyword>
<name>A0AAN8WS51_HALRR</name>
<evidence type="ECO:0000256" key="12">
    <source>
        <dbReference type="ARBA" id="ARBA00023211"/>
    </source>
</evidence>
<proteinExistence type="inferred from homology"/>
<evidence type="ECO:0000256" key="10">
    <source>
        <dbReference type="ARBA" id="ARBA00023034"/>
    </source>
</evidence>
<dbReference type="GO" id="GO:0047223">
    <property type="term" value="F:beta-1,3-galactosyl-O-glycosyl-glycoprotein beta-1,3-N-acetylglucosaminyltransferase activity"/>
    <property type="evidence" value="ECO:0007669"/>
    <property type="project" value="TreeGrafter"/>
</dbReference>
<evidence type="ECO:0000256" key="9">
    <source>
        <dbReference type="ARBA" id="ARBA00022989"/>
    </source>
</evidence>
<dbReference type="EMBL" id="JAXCGZ010015112">
    <property type="protein sequence ID" value="KAK7071247.1"/>
    <property type="molecule type" value="Genomic_DNA"/>
</dbReference>
<comment type="subcellular location">
    <subcellularLocation>
        <location evidence="1 13">Golgi apparatus membrane</location>
        <topology evidence="1 13">Single-pass type II membrane protein</topology>
    </subcellularLocation>
</comment>
<dbReference type="InterPro" id="IPR052463">
    <property type="entry name" value="O-linked_mannose_GnT"/>
</dbReference>
<reference evidence="14 15" key="1">
    <citation type="submission" date="2023-11" db="EMBL/GenBank/DDBJ databases">
        <title>Halocaridina rubra genome assembly.</title>
        <authorList>
            <person name="Smith C."/>
        </authorList>
    </citation>
    <scope>NUCLEOTIDE SEQUENCE [LARGE SCALE GENOMIC DNA]</scope>
    <source>
        <strain evidence="14">EP-1</strain>
        <tissue evidence="14">Whole</tissue>
    </source>
</reference>
<keyword evidence="12 13" id="KW-0464">Manganese</keyword>
<protein>
    <recommendedName>
        <fullName evidence="13">Alpha-1,3-mannosyl-glycoprotein 2-beta-N-acetylglucosaminyltransferase</fullName>
        <shortName evidence="13">GNT-I</shortName>
        <shortName evidence="13">GlcNAc-T I</shortName>
        <ecNumber evidence="13">2.4.1.101</ecNumber>
    </recommendedName>
    <alternativeName>
        <fullName evidence="13">N-glycosyl-oligosaccharide-glycoprotein N-acetylglucosaminyltransferase I</fullName>
    </alternativeName>
</protein>
<evidence type="ECO:0000256" key="4">
    <source>
        <dbReference type="ARBA" id="ARBA00022676"/>
    </source>
</evidence>
<dbReference type="GO" id="GO:0030145">
    <property type="term" value="F:manganese ion binding"/>
    <property type="evidence" value="ECO:0007669"/>
    <property type="project" value="UniProtKB-UniRule"/>
</dbReference>
<evidence type="ECO:0000256" key="13">
    <source>
        <dbReference type="RuleBase" id="RU368119"/>
    </source>
</evidence>
<comment type="pathway">
    <text evidence="2 13">Protein modification; protein glycosylation.</text>
</comment>
<dbReference type="GO" id="GO:0003827">
    <property type="term" value="F:alpha-1,3-mannosylglycoprotein 2-beta-N-acetylglucosaminyltransferase activity"/>
    <property type="evidence" value="ECO:0007669"/>
    <property type="project" value="UniProtKB-UniRule"/>
</dbReference>
<gene>
    <name evidence="14" type="primary">POMGNT1_7</name>
    <name evidence="14" type="ORF">SK128_015151</name>
</gene>